<evidence type="ECO:0008006" key="4">
    <source>
        <dbReference type="Google" id="ProtNLM"/>
    </source>
</evidence>
<name>A0A6N2VC25_9FIRM</name>
<protein>
    <recommendedName>
        <fullName evidence="4">Cell wall protein</fullName>
    </recommendedName>
</protein>
<keyword evidence="1" id="KW-0472">Membrane</keyword>
<evidence type="ECO:0000256" key="2">
    <source>
        <dbReference type="SAM" id="SignalP"/>
    </source>
</evidence>
<keyword evidence="2" id="KW-0732">Signal</keyword>
<feature type="signal peptide" evidence="2">
    <location>
        <begin position="1"/>
        <end position="22"/>
    </location>
</feature>
<organism evidence="3">
    <name type="scientific">[Clostridium] nexile</name>
    <dbReference type="NCBI Taxonomy" id="29361"/>
    <lineage>
        <taxon>Bacteria</taxon>
        <taxon>Bacillati</taxon>
        <taxon>Bacillota</taxon>
        <taxon>Clostridia</taxon>
        <taxon>Lachnospirales</taxon>
        <taxon>Lachnospiraceae</taxon>
        <taxon>Tyzzerella</taxon>
    </lineage>
</organism>
<accession>A0A6N2VC25</accession>
<evidence type="ECO:0000256" key="1">
    <source>
        <dbReference type="SAM" id="Phobius"/>
    </source>
</evidence>
<keyword evidence="1" id="KW-0812">Transmembrane</keyword>
<gene>
    <name evidence="3" type="ORF">CNLFYP112_02633</name>
</gene>
<proteinExistence type="predicted"/>
<keyword evidence="1" id="KW-1133">Transmembrane helix</keyword>
<dbReference type="EMBL" id="CACRTG010000028">
    <property type="protein sequence ID" value="VYT28185.1"/>
    <property type="molecule type" value="Genomic_DNA"/>
</dbReference>
<feature type="transmembrane region" description="Helical" evidence="1">
    <location>
        <begin position="166"/>
        <end position="185"/>
    </location>
</feature>
<dbReference type="AlphaFoldDB" id="A0A6N2VC25"/>
<feature type="chain" id="PRO_5026783526" description="Cell wall protein" evidence="2">
    <location>
        <begin position="23"/>
        <end position="194"/>
    </location>
</feature>
<reference evidence="3" key="1">
    <citation type="submission" date="2019-11" db="EMBL/GenBank/DDBJ databases">
        <authorList>
            <person name="Feng L."/>
        </authorList>
    </citation>
    <scope>NUCLEOTIDE SEQUENCE</scope>
    <source>
        <strain evidence="3">CnexileLFYP112</strain>
    </source>
</reference>
<sequence length="194" mass="22036">MKRLLLGIMLLGILVSPLKADASSPNFAFHIGGEEWVHESVAPMELMEDTVEVTNETESPLQFRLVDTENLNDSSLYDVMMYSYNNSDFVKLNELSSEWVQVESGETVELPLQGYMPAEVNNDFQSMEMQARFNFEGRLLETDSEDVDIIQKGDKVIVKTGDNTHVGLLSITMLVSLAVLIVLIVRRWYIEKRQ</sequence>
<evidence type="ECO:0000313" key="3">
    <source>
        <dbReference type="EMBL" id="VYT28185.1"/>
    </source>
</evidence>